<dbReference type="CDD" id="cd00454">
    <property type="entry name" value="TrHb1_N"/>
    <property type="match status" value="1"/>
</dbReference>
<dbReference type="EMBL" id="JAGRRH010000017">
    <property type="protein sequence ID" value="KAG7353180.1"/>
    <property type="molecule type" value="Genomic_DNA"/>
</dbReference>
<feature type="compositionally biased region" description="Polar residues" evidence="1">
    <location>
        <begin position="128"/>
        <end position="140"/>
    </location>
</feature>
<keyword evidence="4" id="KW-1185">Reference proteome</keyword>
<organism evidence="2 4">
    <name type="scientific">Nitzschia inconspicua</name>
    <dbReference type="NCBI Taxonomy" id="303405"/>
    <lineage>
        <taxon>Eukaryota</taxon>
        <taxon>Sar</taxon>
        <taxon>Stramenopiles</taxon>
        <taxon>Ochrophyta</taxon>
        <taxon>Bacillariophyta</taxon>
        <taxon>Bacillariophyceae</taxon>
        <taxon>Bacillariophycidae</taxon>
        <taxon>Bacillariales</taxon>
        <taxon>Bacillariaceae</taxon>
        <taxon>Nitzschia</taxon>
    </lineage>
</organism>
<feature type="region of interest" description="Disordered" evidence="1">
    <location>
        <begin position="115"/>
        <end position="145"/>
    </location>
</feature>
<name>A0A9K3K7V2_9STRA</name>
<accession>A0A9K3K7V2</accession>
<reference evidence="2" key="1">
    <citation type="journal article" date="2021" name="Sci. Rep.">
        <title>Diploid genomic architecture of Nitzschia inconspicua, an elite biomass production diatom.</title>
        <authorList>
            <person name="Oliver A."/>
            <person name="Podell S."/>
            <person name="Pinowska A."/>
            <person name="Traller J.C."/>
            <person name="Smith S.R."/>
            <person name="McClure R."/>
            <person name="Beliaev A."/>
            <person name="Bohutskyi P."/>
            <person name="Hill E.A."/>
            <person name="Rabines A."/>
            <person name="Zheng H."/>
            <person name="Allen L.Z."/>
            <person name="Kuo A."/>
            <person name="Grigoriev I.V."/>
            <person name="Allen A.E."/>
            <person name="Hazlebeck D."/>
            <person name="Allen E.E."/>
        </authorList>
    </citation>
    <scope>NUCLEOTIDE SEQUENCE</scope>
    <source>
        <strain evidence="2">Hildebrandi</strain>
    </source>
</reference>
<feature type="compositionally biased region" description="Basic and acidic residues" evidence="1">
    <location>
        <begin position="7"/>
        <end position="21"/>
    </location>
</feature>
<evidence type="ECO:0000256" key="1">
    <source>
        <dbReference type="SAM" id="MobiDB-lite"/>
    </source>
</evidence>
<reference evidence="2" key="2">
    <citation type="submission" date="2021-04" db="EMBL/GenBank/DDBJ databases">
        <authorList>
            <person name="Podell S."/>
        </authorList>
    </citation>
    <scope>NUCLEOTIDE SEQUENCE</scope>
    <source>
        <strain evidence="2">Hildebrandi</strain>
    </source>
</reference>
<comment type="caution">
    <text evidence="2">The sequence shown here is derived from an EMBL/GenBank/DDBJ whole genome shotgun (WGS) entry which is preliminary data.</text>
</comment>
<dbReference type="Proteomes" id="UP000693970">
    <property type="component" value="Unassembled WGS sequence"/>
</dbReference>
<evidence type="ECO:0000313" key="3">
    <source>
        <dbReference type="EMBL" id="KAG7353180.1"/>
    </source>
</evidence>
<dbReference type="EMBL" id="JAGRRH010000058">
    <property type="protein sequence ID" value="KAG7338364.1"/>
    <property type="molecule type" value="Genomic_DNA"/>
</dbReference>
<protein>
    <submittedName>
        <fullName evidence="2">Uncharacterized protein</fullName>
    </submittedName>
</protein>
<dbReference type="OrthoDB" id="514183at2759"/>
<feature type="region of interest" description="Disordered" evidence="1">
    <location>
        <begin position="1"/>
        <end position="21"/>
    </location>
</feature>
<sequence length="340" mass="37586">MPYNEKTTMKPDGSKTVRKEHIDPTTGKCFKIEITEYPSPQPDFSVMSHINKKPKTTVIYPEDTSEQDTGFHSTLMPVIGKTTVGKTTVETVETKSVPKPTTAPINVNVPSISKAPINEQPVSPAAADSNNAGPNTTDASKPQGGEILASTSPNTKTAVFAAMSTELLHSGANERRHIMLKKLGGKDVLQKATDIFYDRQLADPKLAQFFHGSEITILKWHQFNLMGIAFTAVPENFDVEKLILVRHQHLFDQGLDETYFDHTVDIFVGTLKDLNVDPELIAEAKAVIMPLREYFEEGAELARQRQKEAMQQQQMKQVGLAVIVAAVALFSIKTLRNGKK</sequence>
<dbReference type="AlphaFoldDB" id="A0A9K3K7V2"/>
<evidence type="ECO:0000313" key="4">
    <source>
        <dbReference type="Proteomes" id="UP000693970"/>
    </source>
</evidence>
<gene>
    <name evidence="3" type="ORF">IV203_009229</name>
    <name evidence="2" type="ORF">IV203_011036</name>
</gene>
<proteinExistence type="predicted"/>
<evidence type="ECO:0000313" key="2">
    <source>
        <dbReference type="EMBL" id="KAG7338364.1"/>
    </source>
</evidence>